<organism evidence="1">
    <name type="scientific">Anguilla anguilla</name>
    <name type="common">European freshwater eel</name>
    <name type="synonym">Muraena anguilla</name>
    <dbReference type="NCBI Taxonomy" id="7936"/>
    <lineage>
        <taxon>Eukaryota</taxon>
        <taxon>Metazoa</taxon>
        <taxon>Chordata</taxon>
        <taxon>Craniata</taxon>
        <taxon>Vertebrata</taxon>
        <taxon>Euteleostomi</taxon>
        <taxon>Actinopterygii</taxon>
        <taxon>Neopterygii</taxon>
        <taxon>Teleostei</taxon>
        <taxon>Anguilliformes</taxon>
        <taxon>Anguillidae</taxon>
        <taxon>Anguilla</taxon>
    </lineage>
</organism>
<reference evidence="1" key="2">
    <citation type="journal article" date="2015" name="Fish Shellfish Immunol.">
        <title>Early steps in the European eel (Anguilla anguilla)-Vibrio vulnificus interaction in the gills: Role of the RtxA13 toxin.</title>
        <authorList>
            <person name="Callol A."/>
            <person name="Pajuelo D."/>
            <person name="Ebbesson L."/>
            <person name="Teles M."/>
            <person name="MacKenzie S."/>
            <person name="Amaro C."/>
        </authorList>
    </citation>
    <scope>NUCLEOTIDE SEQUENCE</scope>
</reference>
<sequence length="25" mass="2896">MIFLNFLNFVFGGVIYPLKPHCVIL</sequence>
<accession>A0A0E9SKI5</accession>
<proteinExistence type="predicted"/>
<evidence type="ECO:0000313" key="1">
    <source>
        <dbReference type="EMBL" id="JAH41023.1"/>
    </source>
</evidence>
<protein>
    <submittedName>
        <fullName evidence="1">Uncharacterized protein</fullName>
    </submittedName>
</protein>
<dbReference type="EMBL" id="GBXM01067554">
    <property type="protein sequence ID" value="JAH41023.1"/>
    <property type="molecule type" value="Transcribed_RNA"/>
</dbReference>
<name>A0A0E9SKI5_ANGAN</name>
<dbReference type="AlphaFoldDB" id="A0A0E9SKI5"/>
<reference evidence="1" key="1">
    <citation type="submission" date="2014-11" db="EMBL/GenBank/DDBJ databases">
        <authorList>
            <person name="Amaro Gonzalez C."/>
        </authorList>
    </citation>
    <scope>NUCLEOTIDE SEQUENCE</scope>
</reference>